<reference evidence="1 2" key="1">
    <citation type="submission" date="2019-03" db="EMBL/GenBank/DDBJ databases">
        <title>Genomic Encyclopedia of Type Strains, Phase IV (KMG-IV): sequencing the most valuable type-strain genomes for metagenomic binning, comparative biology and taxonomic classification.</title>
        <authorList>
            <person name="Goeker M."/>
        </authorList>
    </citation>
    <scope>NUCLEOTIDE SEQUENCE [LARGE SCALE GENOMIC DNA]</scope>
    <source>
        <strain evidence="1 2">DSM 654</strain>
    </source>
</reference>
<proteinExistence type="predicted"/>
<name>A0A4R3U8V0_ROSSA</name>
<protein>
    <recommendedName>
        <fullName evidence="3">GDSL-like lipase/acylhydrolase family protein</fullName>
    </recommendedName>
</protein>
<dbReference type="RefSeq" id="WP_165917710.1">
    <property type="nucleotide sequence ID" value="NZ_SMBU01000053.1"/>
</dbReference>
<comment type="caution">
    <text evidence="1">The sequence shown here is derived from an EMBL/GenBank/DDBJ whole genome shotgun (WGS) entry which is preliminary data.</text>
</comment>
<keyword evidence="2" id="KW-1185">Reference proteome</keyword>
<dbReference type="Proteomes" id="UP000295110">
    <property type="component" value="Unassembled WGS sequence"/>
</dbReference>
<dbReference type="GO" id="GO:0016788">
    <property type="term" value="F:hydrolase activity, acting on ester bonds"/>
    <property type="evidence" value="ECO:0007669"/>
    <property type="project" value="UniProtKB-ARBA"/>
</dbReference>
<dbReference type="EMBL" id="SMBU01000053">
    <property type="protein sequence ID" value="TCU84463.1"/>
    <property type="molecule type" value="Genomic_DNA"/>
</dbReference>
<sequence length="282" mass="30418">MPSVVCTGHEYLGRSQEIEARGPFKYRLLAEGDSWMDRSSLVIPSLPWFLAQEMDNRGLPVLIINLAIAGSELRQLVDIMKGEFVWWLGQFRYDAILLSAGGNDFIDAARDPDPGQGLLLNMAGQPLPADGYACVSQAAKGILEDYLNTDFKQLVDAIRADANNQSTPVFLNCYDTPVARNAPAGPGIGPWLYKAYQKNSIDPSLWPALTQGLFQDIGSVIQGWTGFDGALHAVPTTGVLDAADPASGGSSGDWANEIHPNASGWTKEARIWAGTLVQVLGT</sequence>
<evidence type="ECO:0008006" key="3">
    <source>
        <dbReference type="Google" id="ProtNLM"/>
    </source>
</evidence>
<dbReference type="SUPFAM" id="SSF52266">
    <property type="entry name" value="SGNH hydrolase"/>
    <property type="match status" value="1"/>
</dbReference>
<organism evidence="1 2">
    <name type="scientific">Roseateles saccharophilus</name>
    <name type="common">Pseudomonas saccharophila</name>
    <dbReference type="NCBI Taxonomy" id="304"/>
    <lineage>
        <taxon>Bacteria</taxon>
        <taxon>Pseudomonadati</taxon>
        <taxon>Pseudomonadota</taxon>
        <taxon>Betaproteobacteria</taxon>
        <taxon>Burkholderiales</taxon>
        <taxon>Sphaerotilaceae</taxon>
        <taxon>Roseateles</taxon>
    </lineage>
</organism>
<dbReference type="AlphaFoldDB" id="A0A4R3U8V0"/>
<accession>A0A4R3U8V0</accession>
<gene>
    <name evidence="1" type="ORF">EV671_10539</name>
</gene>
<dbReference type="InterPro" id="IPR036514">
    <property type="entry name" value="SGNH_hydro_sf"/>
</dbReference>
<dbReference type="Gene3D" id="3.40.50.1110">
    <property type="entry name" value="SGNH hydrolase"/>
    <property type="match status" value="1"/>
</dbReference>
<evidence type="ECO:0000313" key="2">
    <source>
        <dbReference type="Proteomes" id="UP000295110"/>
    </source>
</evidence>
<evidence type="ECO:0000313" key="1">
    <source>
        <dbReference type="EMBL" id="TCU84463.1"/>
    </source>
</evidence>